<sequence length="374" mass="42777">MNITQLIENQSRGGEEAEEEQSNESKQLLLSLPKERGWRTNHLYWFQNFWCPAKEIPAIISCQRYFQAQDSDIILATIPKSGTTWLKALAFAIVNRKRFGPKNHPLLTSNPHDLVPFLEYKVYANYNHVPDLSSSTRSCDPRLFGTHVPYASLSDSVKKSGNNNNNDSGCRVVYLCRNPFDTFISVWHFLKSARPASLGPLSMEEAFDMYCRGVIGFGPQWDHMLGYWKESIERPHKVLFLMYEDMKEDTGFYVRKLAEFLGYPFSLEEEREGVVEEISRLCSFQSLKELEVNKTGKGAVFNIENKSLFRKGEVGDWVNHLTPFMVEKLTKVMQQNLGGSALAFKFKLFSKDNTTPTPTPPTTSRSGRARLPCQ</sequence>
<evidence type="ECO:0000313" key="2">
    <source>
        <dbReference type="Proteomes" id="UP001060215"/>
    </source>
</evidence>
<organism evidence="1 2">
    <name type="scientific">Camellia lanceoleosa</name>
    <dbReference type="NCBI Taxonomy" id="1840588"/>
    <lineage>
        <taxon>Eukaryota</taxon>
        <taxon>Viridiplantae</taxon>
        <taxon>Streptophyta</taxon>
        <taxon>Embryophyta</taxon>
        <taxon>Tracheophyta</taxon>
        <taxon>Spermatophyta</taxon>
        <taxon>Magnoliopsida</taxon>
        <taxon>eudicotyledons</taxon>
        <taxon>Gunneridae</taxon>
        <taxon>Pentapetalae</taxon>
        <taxon>asterids</taxon>
        <taxon>Ericales</taxon>
        <taxon>Theaceae</taxon>
        <taxon>Camellia</taxon>
    </lineage>
</organism>
<comment type="caution">
    <text evidence="1">The sequence shown here is derived from an EMBL/GenBank/DDBJ whole genome shotgun (WGS) entry which is preliminary data.</text>
</comment>
<accession>A0ACC0IVF5</accession>
<keyword evidence="2" id="KW-1185">Reference proteome</keyword>
<evidence type="ECO:0000313" key="1">
    <source>
        <dbReference type="EMBL" id="KAI8028434.1"/>
    </source>
</evidence>
<dbReference type="Proteomes" id="UP001060215">
    <property type="component" value="Chromosome 3"/>
</dbReference>
<protein>
    <submittedName>
        <fullName evidence="1">Cytosolic sulfotransferase 15</fullName>
    </submittedName>
</protein>
<name>A0ACC0IVF5_9ERIC</name>
<proteinExistence type="predicted"/>
<gene>
    <name evidence="1" type="ORF">LOK49_LG02G01670</name>
</gene>
<dbReference type="EMBL" id="CM045760">
    <property type="protein sequence ID" value="KAI8028434.1"/>
    <property type="molecule type" value="Genomic_DNA"/>
</dbReference>
<reference evidence="1 2" key="1">
    <citation type="journal article" date="2022" name="Plant J.">
        <title>Chromosome-level genome of Camellia lanceoleosa provides a valuable resource for understanding genome evolution and self-incompatibility.</title>
        <authorList>
            <person name="Gong W."/>
            <person name="Xiao S."/>
            <person name="Wang L."/>
            <person name="Liao Z."/>
            <person name="Chang Y."/>
            <person name="Mo W."/>
            <person name="Hu G."/>
            <person name="Li W."/>
            <person name="Zhao G."/>
            <person name="Zhu H."/>
            <person name="Hu X."/>
            <person name="Ji K."/>
            <person name="Xiang X."/>
            <person name="Song Q."/>
            <person name="Yuan D."/>
            <person name="Jin S."/>
            <person name="Zhang L."/>
        </authorList>
    </citation>
    <scope>NUCLEOTIDE SEQUENCE [LARGE SCALE GENOMIC DNA]</scope>
    <source>
        <strain evidence="1">SQ_2022a</strain>
    </source>
</reference>